<feature type="domain" description="LTD" evidence="4">
    <location>
        <begin position="465"/>
        <end position="602"/>
    </location>
</feature>
<dbReference type="KEGG" id="vpn:A21D_02517"/>
<dbReference type="PANTHER" id="PTHR43143:SF5">
    <property type="entry name" value="SECRETED PROTEIN"/>
    <property type="match status" value="1"/>
</dbReference>
<dbReference type="InterPro" id="IPR029052">
    <property type="entry name" value="Metallo-depent_PP-like"/>
</dbReference>
<dbReference type="InterPro" id="IPR051918">
    <property type="entry name" value="STPP_CPPED1"/>
</dbReference>
<dbReference type="STRING" id="302167.GCA_900166595_01323"/>
<feature type="transmembrane region" description="Helical" evidence="2">
    <location>
        <begin position="1986"/>
        <end position="2009"/>
    </location>
</feature>
<keyword evidence="2" id="KW-0472">Membrane</keyword>
<dbReference type="GO" id="GO:0016787">
    <property type="term" value="F:hydrolase activity"/>
    <property type="evidence" value="ECO:0007669"/>
    <property type="project" value="InterPro"/>
</dbReference>
<dbReference type="InterPro" id="IPR036415">
    <property type="entry name" value="Lamin_tail_dom_sf"/>
</dbReference>
<dbReference type="Pfam" id="PF00932">
    <property type="entry name" value="LTD"/>
    <property type="match status" value="2"/>
</dbReference>
<evidence type="ECO:0000313" key="5">
    <source>
        <dbReference type="EMBL" id="AUJ25564.1"/>
    </source>
</evidence>
<keyword evidence="2" id="KW-1133">Transmembrane helix</keyword>
<feature type="compositionally biased region" description="Basic and acidic residues" evidence="1">
    <location>
        <begin position="1951"/>
        <end position="1964"/>
    </location>
</feature>
<evidence type="ECO:0000313" key="6">
    <source>
        <dbReference type="Proteomes" id="UP000234237"/>
    </source>
</evidence>
<evidence type="ECO:0000256" key="2">
    <source>
        <dbReference type="SAM" id="Phobius"/>
    </source>
</evidence>
<dbReference type="Gene3D" id="2.60.40.10">
    <property type="entry name" value="Immunoglobulins"/>
    <property type="match status" value="1"/>
</dbReference>
<dbReference type="Pfam" id="PF00149">
    <property type="entry name" value="Metallophos"/>
    <property type="match status" value="1"/>
</dbReference>
<feature type="domain" description="LTD" evidence="4">
    <location>
        <begin position="744"/>
        <end position="893"/>
    </location>
</feature>
<feature type="compositionally biased region" description="Polar residues" evidence="1">
    <location>
        <begin position="1966"/>
        <end position="1979"/>
    </location>
</feature>
<dbReference type="PROSITE" id="PS51841">
    <property type="entry name" value="LTD"/>
    <property type="match status" value="3"/>
</dbReference>
<dbReference type="InterPro" id="IPR013783">
    <property type="entry name" value="Ig-like_fold"/>
</dbReference>
<name>A0A2K9J1G9_9BACI</name>
<dbReference type="EMBL" id="CP018622">
    <property type="protein sequence ID" value="AUJ25564.1"/>
    <property type="molecule type" value="Genomic_DNA"/>
</dbReference>
<accession>A0A2K9J1G9</accession>
<feature type="region of interest" description="Disordered" evidence="1">
    <location>
        <begin position="36"/>
        <end position="58"/>
    </location>
</feature>
<dbReference type="Gene3D" id="3.60.21.10">
    <property type="match status" value="1"/>
</dbReference>
<keyword evidence="3" id="KW-0732">Signal</keyword>
<dbReference type="Proteomes" id="UP000234237">
    <property type="component" value="Chromosome"/>
</dbReference>
<proteinExistence type="predicted"/>
<evidence type="ECO:0000259" key="4">
    <source>
        <dbReference type="PROSITE" id="PS51841"/>
    </source>
</evidence>
<organism evidence="5 6">
    <name type="scientific">Virgibacillus dokdonensis</name>
    <dbReference type="NCBI Taxonomy" id="302167"/>
    <lineage>
        <taxon>Bacteria</taxon>
        <taxon>Bacillati</taxon>
        <taxon>Bacillota</taxon>
        <taxon>Bacilli</taxon>
        <taxon>Bacillales</taxon>
        <taxon>Bacillaceae</taxon>
        <taxon>Virgibacillus</taxon>
    </lineage>
</organism>
<reference evidence="6" key="1">
    <citation type="submission" date="2016-11" db="EMBL/GenBank/DDBJ databases">
        <title>Complete genome sequence of Virgibacillus pantothenticus 21D, a halophilic bacterium isolated from the deep hypersaline anoxic basin Discovery in the Mediterranean Sea.</title>
        <authorList>
            <person name="Zeaiter Z."/>
            <person name="Booth J.M."/>
            <person name="Prosdocimi E.M."/>
            <person name="Mapelli F."/>
            <person name="Fusi M."/>
            <person name="Daffonchio D."/>
            <person name="Borin S."/>
            <person name="Crotti E."/>
        </authorList>
    </citation>
    <scope>NUCLEOTIDE SEQUENCE [LARGE SCALE GENOMIC DNA]</scope>
    <source>
        <strain evidence="6">21D</strain>
    </source>
</reference>
<dbReference type="SUPFAM" id="SSF74853">
    <property type="entry name" value="Lamin A/C globular tail domain"/>
    <property type="match status" value="3"/>
</dbReference>
<dbReference type="InterPro" id="IPR001322">
    <property type="entry name" value="Lamin_tail_dom"/>
</dbReference>
<dbReference type="InterPro" id="IPR004843">
    <property type="entry name" value="Calcineurin-like_PHP"/>
</dbReference>
<evidence type="ECO:0000256" key="1">
    <source>
        <dbReference type="SAM" id="MobiDB-lite"/>
    </source>
</evidence>
<feature type="signal peptide" evidence="3">
    <location>
        <begin position="1"/>
        <end position="32"/>
    </location>
</feature>
<dbReference type="SUPFAM" id="SSF56300">
    <property type="entry name" value="Metallo-dependent phosphatases"/>
    <property type="match status" value="1"/>
</dbReference>
<feature type="region of interest" description="Disordered" evidence="1">
    <location>
        <begin position="321"/>
        <end position="357"/>
    </location>
</feature>
<gene>
    <name evidence="5" type="ORF">A21D_02517</name>
</gene>
<feature type="domain" description="LTD" evidence="4">
    <location>
        <begin position="155"/>
        <end position="291"/>
    </location>
</feature>
<protein>
    <recommendedName>
        <fullName evidence="4">LTD domain-containing protein</fullName>
    </recommendedName>
</protein>
<feature type="region of interest" description="Disordered" evidence="1">
    <location>
        <begin position="1890"/>
        <end position="1979"/>
    </location>
</feature>
<evidence type="ECO:0000256" key="3">
    <source>
        <dbReference type="SAM" id="SignalP"/>
    </source>
</evidence>
<keyword evidence="2" id="KW-0812">Transmembrane</keyword>
<dbReference type="PANTHER" id="PTHR43143">
    <property type="entry name" value="METALLOPHOSPHOESTERASE, CALCINEURIN SUPERFAMILY"/>
    <property type="match status" value="1"/>
</dbReference>
<dbReference type="RefSeq" id="WP_101933617.1">
    <property type="nucleotide sequence ID" value="NZ_CP018622.1"/>
</dbReference>
<sequence>MQNKKFRTLLAALTAIVIIIANFLQPTSVAYATVSTPKQATKTKEEKQQELPNQDSETMNNDTLIMQHVAPKVMQRLQQHSLSVTAPHAEKVSLFYQSTKVSKPIEIDMKKEDNGEYTGAIPKSATWSDHITYWFEGKSATDQGKTDPYTVPIQSQTSTNVQALPKIMITEVGFGEQPFIEIFNHSSHPIDVKDYSLQVENQKISFEQSLLIASGKSHIIWFANEEADMNTFHSFYEMQPNKQQVTAVNKTLLPSTINKLSFIENSTNEVVTEGNVHFTENMAGQLFYYTDQKTGRGGGLTTEANPGEIFPGQVPAERIEVKAEQPESSKEKNTNEDVVTKEKKKQSKDTELDNKKNEKNVTTDSFIQHEAIYDATATDDLTITATLTDEVTELNLQFQTANKMEMEELPFTKDKDATTYSVTVPKEKLWSPNFYYQIVAQTKDGTSIPYPEQEPIHVTIKQTDTDDTQTIPPLLITEITPDTTNVNQKDAYEFIEIYNNTNQTINMNDYQLFYQYPDDMPDQIWGISDNKEIKPQESFVVWIKNEGNQRLTLADFNEQYGLHMPESHVTEIHNAGMANSGERTLVVADKFNNEIVSATYNDTEKDDTSPNQGIVYRYPNQGTSMIKTGLGQAMTPLSILPGQVPKKPVIVADTAKKPIFGKPELSMDEERITAQIEIKSDKPILGASLSILQSAEATYQTWQAQASEDGSNTYSITIPLEEIWSDSIKYYFTASNEAGETKTDVHSYQLPTKEIDYQQVPPLFITEITPDTTNSNSADAYEFIEVYNNTTEAIDFKDYTIRYRYPNTDAGNDLLWNPNEKDTVIIPPGETVVFWIINHGNKEKTAADFNANYGSHLTEGKNLFKMYNNGMANGSQRSLIVATKTGKELSYSTYNDVVDVDDTTADKGIFYRFPTDSSLHTAKISAGEWDATPGEVLTEQVPRKKVVFPKDTEKPVIKNTTKKKEITSEQPFTLSSTITDNADVKSVSVHYRTDGGEFRKVNLETQATNRYEHIIYEPELIGKDTLEYYFTASDGANKTTSPTSTVSIDNPTLQEGLRLNMQDNEFISGKKVIKATADNTEIEPSLFVDQKQVTDTFKAMEADAYFAFDVRETNIYFKNGVTMGDEILHIFDDTHTKFTTITVPVSADKLKQGENTISIRAGNKVGPFDATSQENRDDFTIKNIRLVLSDGTTIYDPAYSKPNQDYSIGDSSGKKPVYDFTFTLDERAFASTAYVFDTTKVDDGKHEIKTVLKNEKVTKQVITDNTAPTITPSIKNGETYKGAFTIDADAKDATSNVESITAQLDGDHISLPYNTSSSLLEPGKHELSFQATDTANNQTEKKVTFYVDEEHPLLPNWLGNNSDSTSANLSVTVHDPTNDAMDVDFYQSYQYTADDPNITISQNAVDTEPPQSYLPEGEERLTKKQLKHLQTIDGNQIDTTSDYQFPYHRFDVTVDEQVDANDEIEIVWDGSSLEGRKVTMYAWNYATSKWDALVSTIAGTDPFELIGSVKGTEYMQDQKVSVIVQDQIADLGENFSFVWMADTQYYSESYPHIYERQTEWIAENKETLNIEYVFHSGDLVDVYDDLEQWDVANRSMNILDKANIPYGVVAGNHDVNNKSRDYSYYGRFFGEDRFKDKQFYGGSFKDNRGHYDLMSVNGIDFIMVHLGWGIEEDGIEWLNRVLQAHPNRKAILNVHEYLLATGSRSPTGDQLFEEVVIPNENVFAVLSGHYHNAQTLIDDIDDNGDGITDRTVYQMLADYQGGPEGGQGYLRILNFNMDTNQIDVETYSPYLDDYNYYDPEEYPGKDTFSFDFDMSAQTKRVATDYVEVNVYTDEKIGSVKDVPSGEKAAIVWEGLDPNSEYFWHTVASDQYGGKTRSDIWRFLTIDGEIIVPEEPDNPTSPTDPEQPSGEDKTNGGYMDQNDQNADENAFNKGEKGNGKPSIQQPSSEDNQEGRNKHQFDDRMPSIENTSKPHQAGSSLPNTATNMFNALFIGITLLLLGSSIWLILLYRKKGQALNE</sequence>
<feature type="chain" id="PRO_5014920918" description="LTD domain-containing protein" evidence="3">
    <location>
        <begin position="33"/>
        <end position="2018"/>
    </location>
</feature>